<protein>
    <submittedName>
        <fullName evidence="1">Uncharacterized protein</fullName>
    </submittedName>
</protein>
<keyword evidence="2" id="KW-1185">Reference proteome</keyword>
<proteinExistence type="predicted"/>
<reference evidence="1" key="1">
    <citation type="submission" date="2022-05" db="EMBL/GenBank/DDBJ databases">
        <title>The Musa troglodytarum L. genome provides insights into the mechanism of non-climacteric behaviour and enrichment of carotenoids.</title>
        <authorList>
            <person name="Wang J."/>
        </authorList>
    </citation>
    <scope>NUCLEOTIDE SEQUENCE</scope>
    <source>
        <tissue evidence="1">Leaf</tissue>
    </source>
</reference>
<evidence type="ECO:0000313" key="2">
    <source>
        <dbReference type="Proteomes" id="UP001055439"/>
    </source>
</evidence>
<dbReference type="AlphaFoldDB" id="A0A9E7FF51"/>
<dbReference type="Proteomes" id="UP001055439">
    <property type="component" value="Chromosome 3"/>
</dbReference>
<dbReference type="EMBL" id="CP097505">
    <property type="protein sequence ID" value="URD93141.1"/>
    <property type="molecule type" value="Genomic_DNA"/>
</dbReference>
<name>A0A9E7FF51_9LILI</name>
<gene>
    <name evidence="1" type="ORF">MUK42_00320</name>
</gene>
<accession>A0A9E7FF51</accession>
<organism evidence="1 2">
    <name type="scientific">Musa troglodytarum</name>
    <name type="common">fe'i banana</name>
    <dbReference type="NCBI Taxonomy" id="320322"/>
    <lineage>
        <taxon>Eukaryota</taxon>
        <taxon>Viridiplantae</taxon>
        <taxon>Streptophyta</taxon>
        <taxon>Embryophyta</taxon>
        <taxon>Tracheophyta</taxon>
        <taxon>Spermatophyta</taxon>
        <taxon>Magnoliopsida</taxon>
        <taxon>Liliopsida</taxon>
        <taxon>Zingiberales</taxon>
        <taxon>Musaceae</taxon>
        <taxon>Musa</taxon>
    </lineage>
</organism>
<sequence length="221" mass="24536">MVGVDYRLDLQVFGDDFSTEIISKDLEVKAVVNSHHFDLYLTASPLLLASPSPSSFSTASSHHHASQITARLLPALFPSFCSSLPSRAKKSGDAEKSTSHIPSGAIRLVLLVFKSLLVNNTELAADDCRVPSDDVRFGLDDHFFISTANTELFLFHNCSGTEPANSKSIKCAHDDDVYAKLGGNYSDFLRRTNRAGVRWWSEHRFTFLLERKRLQTGSRIS</sequence>
<evidence type="ECO:0000313" key="1">
    <source>
        <dbReference type="EMBL" id="URD93141.1"/>
    </source>
</evidence>